<organism evidence="2 3">
    <name type="scientific">Cellulomonas triticagri</name>
    <dbReference type="NCBI Taxonomy" id="2483352"/>
    <lineage>
        <taxon>Bacteria</taxon>
        <taxon>Bacillati</taxon>
        <taxon>Actinomycetota</taxon>
        <taxon>Actinomycetes</taxon>
        <taxon>Micrococcales</taxon>
        <taxon>Cellulomonadaceae</taxon>
        <taxon>Cellulomonas</taxon>
    </lineage>
</organism>
<sequence>MRRRAVVGAVVAPVAMIGGWTLAAAVQPGGFDAVRGTISELATGAVAHPGVMTAGLLVTGAAHLLTAAGLRGVRPAGRALLALGGAATAAVGLLPVDTLPGPHAVAAGTAFVALAVWPAATARRGRAAVVVGTSAVLLGLLGWFVVELTGDGDLVGLSERVVAGAQSLTPLTLLTLARWQGVGSWTCPPTGS</sequence>
<keyword evidence="1" id="KW-0472">Membrane</keyword>
<keyword evidence="3" id="KW-1185">Reference proteome</keyword>
<accession>A0A3M2JD36</accession>
<proteinExistence type="predicted"/>
<dbReference type="Proteomes" id="UP000269289">
    <property type="component" value="Unassembled WGS sequence"/>
</dbReference>
<dbReference type="RefSeq" id="WP_122149780.1">
    <property type="nucleotide sequence ID" value="NZ_RFFI01000068.1"/>
</dbReference>
<protein>
    <submittedName>
        <fullName evidence="2">DUF998 domain-containing protein</fullName>
    </submittedName>
</protein>
<dbReference type="EMBL" id="RFFI01000068">
    <property type="protein sequence ID" value="RMI08875.1"/>
    <property type="molecule type" value="Genomic_DNA"/>
</dbReference>
<evidence type="ECO:0000313" key="2">
    <source>
        <dbReference type="EMBL" id="RMI08875.1"/>
    </source>
</evidence>
<gene>
    <name evidence="2" type="ORF">EBM89_12630</name>
</gene>
<feature type="transmembrane region" description="Helical" evidence="1">
    <location>
        <begin position="79"/>
        <end position="96"/>
    </location>
</feature>
<dbReference type="Pfam" id="PF06197">
    <property type="entry name" value="DUF998"/>
    <property type="match status" value="1"/>
</dbReference>
<evidence type="ECO:0000256" key="1">
    <source>
        <dbReference type="SAM" id="Phobius"/>
    </source>
</evidence>
<keyword evidence="1" id="KW-1133">Transmembrane helix</keyword>
<feature type="transmembrane region" description="Helical" evidence="1">
    <location>
        <begin position="102"/>
        <end position="120"/>
    </location>
</feature>
<name>A0A3M2JD36_9CELL</name>
<feature type="transmembrane region" description="Helical" evidence="1">
    <location>
        <begin position="47"/>
        <end position="67"/>
    </location>
</feature>
<comment type="caution">
    <text evidence="2">The sequence shown here is derived from an EMBL/GenBank/DDBJ whole genome shotgun (WGS) entry which is preliminary data.</text>
</comment>
<reference evidence="2 3" key="1">
    <citation type="submission" date="2018-10" db="EMBL/GenBank/DDBJ databases">
        <title>Isolation, diversity and antifungal activity of actinobacteria from wheat.</title>
        <authorList>
            <person name="Han C."/>
        </authorList>
    </citation>
    <scope>NUCLEOTIDE SEQUENCE [LARGE SCALE GENOMIC DNA]</scope>
    <source>
        <strain evidence="2 3">NEAU-YY56</strain>
    </source>
</reference>
<dbReference type="AlphaFoldDB" id="A0A3M2JD36"/>
<dbReference type="InterPro" id="IPR009339">
    <property type="entry name" value="DUF998"/>
</dbReference>
<keyword evidence="1" id="KW-0812">Transmembrane</keyword>
<feature type="transmembrane region" description="Helical" evidence="1">
    <location>
        <begin position="127"/>
        <end position="146"/>
    </location>
</feature>
<evidence type="ECO:0000313" key="3">
    <source>
        <dbReference type="Proteomes" id="UP000269289"/>
    </source>
</evidence>